<sequence>MKIHEYQAKQIMSDYGVPIPKGRVVSTPAEARQVAQELGVPVVVKAQIHAGGR</sequence>
<name>X0YYP3_9ZZZZ</name>
<dbReference type="SUPFAM" id="SSF56059">
    <property type="entry name" value="Glutathione synthetase ATP-binding domain-like"/>
    <property type="match status" value="1"/>
</dbReference>
<dbReference type="Pfam" id="PF08442">
    <property type="entry name" value="ATP-grasp_2"/>
    <property type="match status" value="1"/>
</dbReference>
<dbReference type="InterPro" id="IPR013815">
    <property type="entry name" value="ATP_grasp_subdomain_1"/>
</dbReference>
<reference evidence="2" key="1">
    <citation type="journal article" date="2014" name="Front. Microbiol.">
        <title>High frequency of phylogenetically diverse reductive dehalogenase-homologous genes in deep subseafloor sedimentary metagenomes.</title>
        <authorList>
            <person name="Kawai M."/>
            <person name="Futagami T."/>
            <person name="Toyoda A."/>
            <person name="Takaki Y."/>
            <person name="Nishi S."/>
            <person name="Hori S."/>
            <person name="Arai W."/>
            <person name="Tsubouchi T."/>
            <person name="Morono Y."/>
            <person name="Uchiyama I."/>
            <person name="Ito T."/>
            <person name="Fujiyama A."/>
            <person name="Inagaki F."/>
            <person name="Takami H."/>
        </authorList>
    </citation>
    <scope>NUCLEOTIDE SEQUENCE</scope>
    <source>
        <strain evidence="2">Expedition CK06-06</strain>
    </source>
</reference>
<dbReference type="GO" id="GO:0006099">
    <property type="term" value="P:tricarboxylic acid cycle"/>
    <property type="evidence" value="ECO:0007669"/>
    <property type="project" value="TreeGrafter"/>
</dbReference>
<dbReference type="PANTHER" id="PTHR11815:SF10">
    <property type="entry name" value="SUCCINATE--COA LIGASE [GDP-FORMING] SUBUNIT BETA, MITOCHONDRIAL"/>
    <property type="match status" value="1"/>
</dbReference>
<organism evidence="2">
    <name type="scientific">marine sediment metagenome</name>
    <dbReference type="NCBI Taxonomy" id="412755"/>
    <lineage>
        <taxon>unclassified sequences</taxon>
        <taxon>metagenomes</taxon>
        <taxon>ecological metagenomes</taxon>
    </lineage>
</organism>
<dbReference type="GO" id="GO:0042709">
    <property type="term" value="C:succinate-CoA ligase complex"/>
    <property type="evidence" value="ECO:0007669"/>
    <property type="project" value="TreeGrafter"/>
</dbReference>
<dbReference type="Gene3D" id="3.30.1490.20">
    <property type="entry name" value="ATP-grasp fold, A domain"/>
    <property type="match status" value="1"/>
</dbReference>
<dbReference type="GO" id="GO:0005524">
    <property type="term" value="F:ATP binding"/>
    <property type="evidence" value="ECO:0007669"/>
    <property type="project" value="InterPro"/>
</dbReference>
<protein>
    <recommendedName>
        <fullName evidence="1">ATP-grasp domain-containing protein</fullName>
    </recommendedName>
</protein>
<feature type="domain" description="ATP-grasp" evidence="1">
    <location>
        <begin position="9"/>
        <end position="53"/>
    </location>
</feature>
<dbReference type="PROSITE" id="PS50975">
    <property type="entry name" value="ATP_GRASP"/>
    <property type="match status" value="1"/>
</dbReference>
<comment type="caution">
    <text evidence="2">The sequence shown here is derived from an EMBL/GenBank/DDBJ whole genome shotgun (WGS) entry which is preliminary data.</text>
</comment>
<dbReference type="EMBL" id="BARS01053448">
    <property type="protein sequence ID" value="GAG51602.1"/>
    <property type="molecule type" value="Genomic_DNA"/>
</dbReference>
<feature type="non-terminal residue" evidence="2">
    <location>
        <position position="53"/>
    </location>
</feature>
<proteinExistence type="predicted"/>
<dbReference type="InterPro" id="IPR013650">
    <property type="entry name" value="ATP-grasp_succ-CoA_synth-type"/>
</dbReference>
<dbReference type="Gene3D" id="3.30.470.20">
    <property type="entry name" value="ATP-grasp fold, B domain"/>
    <property type="match status" value="1"/>
</dbReference>
<dbReference type="GO" id="GO:0006104">
    <property type="term" value="P:succinyl-CoA metabolic process"/>
    <property type="evidence" value="ECO:0007669"/>
    <property type="project" value="TreeGrafter"/>
</dbReference>
<dbReference type="GO" id="GO:0005829">
    <property type="term" value="C:cytosol"/>
    <property type="evidence" value="ECO:0007669"/>
    <property type="project" value="TreeGrafter"/>
</dbReference>
<evidence type="ECO:0000259" key="1">
    <source>
        <dbReference type="PROSITE" id="PS50975"/>
    </source>
</evidence>
<dbReference type="GO" id="GO:0004775">
    <property type="term" value="F:succinate-CoA ligase (ADP-forming) activity"/>
    <property type="evidence" value="ECO:0007669"/>
    <property type="project" value="TreeGrafter"/>
</dbReference>
<dbReference type="InterPro" id="IPR011761">
    <property type="entry name" value="ATP-grasp"/>
</dbReference>
<dbReference type="PANTHER" id="PTHR11815">
    <property type="entry name" value="SUCCINYL-COA SYNTHETASE BETA CHAIN"/>
    <property type="match status" value="1"/>
</dbReference>
<evidence type="ECO:0000313" key="2">
    <source>
        <dbReference type="EMBL" id="GAG51602.1"/>
    </source>
</evidence>
<accession>X0YYP3</accession>
<dbReference type="AlphaFoldDB" id="X0YYP3"/>
<gene>
    <name evidence="2" type="ORF">S01H1_79303</name>
</gene>
<dbReference type="GO" id="GO:0046872">
    <property type="term" value="F:metal ion binding"/>
    <property type="evidence" value="ECO:0007669"/>
    <property type="project" value="InterPro"/>
</dbReference>